<dbReference type="AlphaFoldDB" id="A0A9D5DEG4"/>
<name>A0A9D5DEG4_9CRYT</name>
<dbReference type="Proteomes" id="UP001067231">
    <property type="component" value="Unassembled WGS sequence"/>
</dbReference>
<accession>A0A9D5DEG4</accession>
<feature type="region of interest" description="Disordered" evidence="1">
    <location>
        <begin position="371"/>
        <end position="392"/>
    </location>
</feature>
<comment type="caution">
    <text evidence="2">The sequence shown here is derived from an EMBL/GenBank/DDBJ whole genome shotgun (WGS) entry which is preliminary data.</text>
</comment>
<proteinExistence type="predicted"/>
<gene>
    <name evidence="2" type="ORF">OJ253_3219</name>
</gene>
<evidence type="ECO:0000256" key="1">
    <source>
        <dbReference type="SAM" id="MobiDB-lite"/>
    </source>
</evidence>
<organism evidence="2">
    <name type="scientific">Cryptosporidium canis</name>
    <dbReference type="NCBI Taxonomy" id="195482"/>
    <lineage>
        <taxon>Eukaryota</taxon>
        <taxon>Sar</taxon>
        <taxon>Alveolata</taxon>
        <taxon>Apicomplexa</taxon>
        <taxon>Conoidasida</taxon>
        <taxon>Coccidia</taxon>
        <taxon>Eucoccidiorida</taxon>
        <taxon>Eimeriorina</taxon>
        <taxon>Cryptosporidiidae</taxon>
        <taxon>Cryptosporidium</taxon>
    </lineage>
</organism>
<sequence>MENEAEENFSNIIKAVNPLSGDKKVFLDLGKEGKAISIDAANTGIYDYNITKPITINKGGSYVEDDDSCLTTTITTNELCDSNSLLSVAGVNTSEYIQNEDSKVDGILAGKDCKEKPEEQSAFDINPISIDTVSEELIQPVQSTSRPGRRSSASHDVGSRQLKYNQIGVYWKDKESRVYARFTWATRKYSKSFYVGPNKPYATVRDAEKAAIRFLLINSPLHRRSHLKHFRFSESDEEGEEPYVGSQALKEARRTKGIMLHFPAPESDDEVWSHYNTSNINPATLYGEIIKKMDSSEGNATGLTSPITSAREYVTSKHKQGNITNQNESKFSANLPVASSIGENVSSDEILLALMANQIDSDRLVERQTTGAYMNPSASTTTVSSKRFKPSSKTETLDSSDLSFLQSNLNPVSSVFVDQNPSVSSANPFVGMDYNTLVALQHAQMANYYLQQQVAYAAAANLAIPPNTGGNYAIRANPFMLSQYGLAPVAGLESTKSEESEADKLQASALNIGNIKGPIQAPTSSNSVSVKSIVESTLDQYGAVMPGQETKAMPSSNITVCGTSIPSNYHADYMAAMAAAYSGWYSPYGYAMPLMGSYATMVPSIVPNPNMLGGQLQSNIGLSTNTANAGQMQSNNINTARLQKQVNSNANSIESLVSTRVEKELQPQGTSEQENKQVV</sequence>
<protein>
    <submittedName>
        <fullName evidence="2">Uncharacterized protein</fullName>
    </submittedName>
</protein>
<dbReference type="EMBL" id="JAPCXC010000102">
    <property type="protein sequence ID" value="KAJ1605319.1"/>
    <property type="molecule type" value="Genomic_DNA"/>
</dbReference>
<evidence type="ECO:0000313" key="2">
    <source>
        <dbReference type="EMBL" id="KAJ1605319.1"/>
    </source>
</evidence>
<reference evidence="2" key="1">
    <citation type="submission" date="2022-10" db="EMBL/GenBank/DDBJ databases">
        <title>Adaptive evolution leads to modifications in subtelomeric GC content in a zoonotic Cryptosporidium species.</title>
        <authorList>
            <person name="Li J."/>
            <person name="Feng Y."/>
            <person name="Xiao L."/>
        </authorList>
    </citation>
    <scope>NUCLEOTIDE SEQUENCE</scope>
    <source>
        <strain evidence="2">33844</strain>
    </source>
</reference>
<dbReference type="OrthoDB" id="340190at2759"/>